<organism evidence="1 2">
    <name type="scientific">Bauhinia variegata</name>
    <name type="common">Purple orchid tree</name>
    <name type="synonym">Phanera variegata</name>
    <dbReference type="NCBI Taxonomy" id="167791"/>
    <lineage>
        <taxon>Eukaryota</taxon>
        <taxon>Viridiplantae</taxon>
        <taxon>Streptophyta</taxon>
        <taxon>Embryophyta</taxon>
        <taxon>Tracheophyta</taxon>
        <taxon>Spermatophyta</taxon>
        <taxon>Magnoliopsida</taxon>
        <taxon>eudicotyledons</taxon>
        <taxon>Gunneridae</taxon>
        <taxon>Pentapetalae</taxon>
        <taxon>rosids</taxon>
        <taxon>fabids</taxon>
        <taxon>Fabales</taxon>
        <taxon>Fabaceae</taxon>
        <taxon>Cercidoideae</taxon>
        <taxon>Cercideae</taxon>
        <taxon>Bauhiniinae</taxon>
        <taxon>Bauhinia</taxon>
    </lineage>
</organism>
<dbReference type="EMBL" id="CM039431">
    <property type="protein sequence ID" value="KAI4335926.1"/>
    <property type="molecule type" value="Genomic_DNA"/>
</dbReference>
<dbReference type="Proteomes" id="UP000828941">
    <property type="component" value="Chromosome 6"/>
</dbReference>
<name>A0ACB9NL89_BAUVA</name>
<evidence type="ECO:0000313" key="1">
    <source>
        <dbReference type="EMBL" id="KAI4335926.1"/>
    </source>
</evidence>
<protein>
    <submittedName>
        <fullName evidence="1">Uncharacterized protein</fullName>
    </submittedName>
</protein>
<accession>A0ACB9NL89</accession>
<proteinExistence type="predicted"/>
<gene>
    <name evidence="1" type="ORF">L6164_014522</name>
</gene>
<comment type="caution">
    <text evidence="1">The sequence shown here is derived from an EMBL/GenBank/DDBJ whole genome shotgun (WGS) entry which is preliminary data.</text>
</comment>
<sequence length="565" mass="62264">MEDQEFKHVCKFCSKSFPCGRSLGGHMRSHITNVSAETEEKLLTKKLSSLNKSGSNTIKGGETGSEAGTNTGYDLREKRKKSWRLADSSADTSLLDKLCKECGKGFHSWKALFGHMKCHSEKERVSDSLEDQDSGTNTTQKLVMDGQSDNEAAAPNRRRRSKRRTRYVFTAATSSLSFANISSSVSEVEQEQEEVAMSLMMLSRDIGPWGVRNSVAESSDNNSASFEARSSLRTNLVSKIEGKKPISNASEIAKLTKRSEKCEIGKSESANLSSIGKKSELFGTELPRKNGSKMNKAKVSIGGSSKPEKAMKSKPDCLSALENSTDELGKHMVHETELDLLKSGTTKKYTSIKRKFCDSESKSSCLKDFVNKDSEAELSRNSDKRGKFECTTCNKIFHSYQALGGHRASHRKTKGCFSSKNENSENSIETDLSPDPTTESKLMKNSDTDSEYLVKQELGASGFDEADAVLESKKSKAHECPICLKVFPSGQALGGHKRSHLASGSESRNFQTLVLQEPVPEIRDLLDLNLPASTEEECTSHAESYRAWWVGGNHKQEALLHLISN</sequence>
<reference evidence="1 2" key="1">
    <citation type="journal article" date="2022" name="DNA Res.">
        <title>Chromosomal-level genome assembly of the orchid tree Bauhinia variegata (Leguminosae; Cercidoideae) supports the allotetraploid origin hypothesis of Bauhinia.</title>
        <authorList>
            <person name="Zhong Y."/>
            <person name="Chen Y."/>
            <person name="Zheng D."/>
            <person name="Pang J."/>
            <person name="Liu Y."/>
            <person name="Luo S."/>
            <person name="Meng S."/>
            <person name="Qian L."/>
            <person name="Wei D."/>
            <person name="Dai S."/>
            <person name="Zhou R."/>
        </authorList>
    </citation>
    <scope>NUCLEOTIDE SEQUENCE [LARGE SCALE GENOMIC DNA]</scope>
    <source>
        <strain evidence="1">BV-YZ2020</strain>
    </source>
</reference>
<evidence type="ECO:0000313" key="2">
    <source>
        <dbReference type="Proteomes" id="UP000828941"/>
    </source>
</evidence>
<keyword evidence="2" id="KW-1185">Reference proteome</keyword>